<gene>
    <name evidence="1" type="ORF">SAMN04487766_11834</name>
</gene>
<reference evidence="1 2" key="1">
    <citation type="submission" date="2016-10" db="EMBL/GenBank/DDBJ databases">
        <authorList>
            <person name="de Groot N.N."/>
        </authorList>
    </citation>
    <scope>NUCLEOTIDE SEQUENCE [LARGE SCALE GENOMIC DNA]</scope>
    <source>
        <strain evidence="1 2">KPR-7B</strain>
    </source>
</reference>
<sequence length="73" mass="7412">MNTEALVKRLSEPPAGANLAELVETLLAGERALALAGAECGVDWDEGTGIDSLACLGGHVLSELVAACHRLAA</sequence>
<dbReference type="Proteomes" id="UP000199671">
    <property type="component" value="Unassembled WGS sequence"/>
</dbReference>
<dbReference type="EMBL" id="FNHU01000018">
    <property type="protein sequence ID" value="SDN21938.1"/>
    <property type="molecule type" value="Genomic_DNA"/>
</dbReference>
<name>A0A1G9ZKS9_9ACTO</name>
<dbReference type="AlphaFoldDB" id="A0A1G9ZKS9"/>
<evidence type="ECO:0000313" key="2">
    <source>
        <dbReference type="Proteomes" id="UP000199671"/>
    </source>
</evidence>
<accession>A0A1G9ZKS9</accession>
<dbReference type="RefSeq" id="WP_092612663.1">
    <property type="nucleotide sequence ID" value="NZ_FNHU01000018.1"/>
</dbReference>
<evidence type="ECO:0000313" key="1">
    <source>
        <dbReference type="EMBL" id="SDN21938.1"/>
    </source>
</evidence>
<protein>
    <submittedName>
        <fullName evidence="1">Uncharacterized protein</fullName>
    </submittedName>
</protein>
<organism evidence="1 2">
    <name type="scientific">Actinomyces ruminicola</name>
    <dbReference type="NCBI Taxonomy" id="332524"/>
    <lineage>
        <taxon>Bacteria</taxon>
        <taxon>Bacillati</taxon>
        <taxon>Actinomycetota</taxon>
        <taxon>Actinomycetes</taxon>
        <taxon>Actinomycetales</taxon>
        <taxon>Actinomycetaceae</taxon>
        <taxon>Actinomyces</taxon>
    </lineage>
</organism>
<proteinExistence type="predicted"/>